<feature type="compositionally biased region" description="Low complexity" evidence="1">
    <location>
        <begin position="199"/>
        <end position="212"/>
    </location>
</feature>
<evidence type="ECO:0000256" key="1">
    <source>
        <dbReference type="SAM" id="MobiDB-lite"/>
    </source>
</evidence>
<keyword evidence="2" id="KW-0812">Transmembrane</keyword>
<dbReference type="AlphaFoldDB" id="A0A660E4F6"/>
<dbReference type="OrthoDB" id="2275932at2"/>
<dbReference type="Proteomes" id="UP000289996">
    <property type="component" value="Unassembled WGS sequence"/>
</dbReference>
<feature type="region of interest" description="Disordered" evidence="1">
    <location>
        <begin position="199"/>
        <end position="236"/>
    </location>
</feature>
<feature type="transmembrane region" description="Helical" evidence="2">
    <location>
        <begin position="6"/>
        <end position="23"/>
    </location>
</feature>
<keyword evidence="2" id="KW-0472">Membrane</keyword>
<dbReference type="RefSeq" id="WP_130851971.1">
    <property type="nucleotide sequence ID" value="NZ_UYIG01000129.1"/>
</dbReference>
<organism evidence="3 4">
    <name type="scientific">Lactiplantibacillus mudanjiangensis</name>
    <dbReference type="NCBI Taxonomy" id="1296538"/>
    <lineage>
        <taxon>Bacteria</taxon>
        <taxon>Bacillati</taxon>
        <taxon>Bacillota</taxon>
        <taxon>Bacilli</taxon>
        <taxon>Lactobacillales</taxon>
        <taxon>Lactobacillaceae</taxon>
        <taxon>Lactiplantibacillus</taxon>
    </lineage>
</organism>
<proteinExistence type="predicted"/>
<evidence type="ECO:0000313" key="4">
    <source>
        <dbReference type="Proteomes" id="UP000289996"/>
    </source>
</evidence>
<feature type="transmembrane region" description="Helical" evidence="2">
    <location>
        <begin position="76"/>
        <end position="94"/>
    </location>
</feature>
<feature type="transmembrane region" description="Helical" evidence="2">
    <location>
        <begin position="100"/>
        <end position="119"/>
    </location>
</feature>
<keyword evidence="2" id="KW-1133">Transmembrane helix</keyword>
<sequence>MALWFGIIGGMLGLGLIYLGWRLRQQQRGIIDFQLTYHKTMTPAQIQHSRRFFFQTEVKKSSIYRRLHMGVQVGRWGSYGLLALIVVQQIGLWQPDEQPVMATLCWLGLLVTLTGRNLCQWQLNRQLYASVQIAQTPEHVDLMMTPMHFTQSFLRLQLWSIGTLATLMLTLAVASGTETLPDDYLGGLLDGLGWQSTSSRVMPRASSSSSQESDIDDDDDAQDDAEQTTTRSSESQTKVKKVYTSAAYVRSLPVKSQRYLTRQDRVGLISMYYLVLNHYDYNGIANNPTVKYAYHVVKNIKPLTIVVTSTEAKRKFYYLTQIDKQNHVRVYRFKNQTPSALHGLVPAYQEYPKSKVKMGQLIKAYYSDQDGAYHRTMWAMEPSTDWTS</sequence>
<gene>
    <name evidence="3" type="ORF">MUDAN_MDHGFNIF_03404</name>
</gene>
<feature type="compositionally biased region" description="Low complexity" evidence="1">
    <location>
        <begin position="227"/>
        <end position="236"/>
    </location>
</feature>
<evidence type="ECO:0000256" key="2">
    <source>
        <dbReference type="SAM" id="Phobius"/>
    </source>
</evidence>
<evidence type="ECO:0000313" key="3">
    <source>
        <dbReference type="EMBL" id="VDG29011.1"/>
    </source>
</evidence>
<protein>
    <submittedName>
        <fullName evidence="3">Uncharacterized protein</fullName>
    </submittedName>
</protein>
<reference evidence="3 4" key="1">
    <citation type="submission" date="2018-11" db="EMBL/GenBank/DDBJ databases">
        <authorList>
            <person name="Wuyts S."/>
        </authorList>
    </citation>
    <scope>NUCLEOTIDE SEQUENCE [LARGE SCALE GENOMIC DNA]</scope>
    <source>
        <strain evidence="3">Lactobacillus mudanjiangensis AMBF249</strain>
    </source>
</reference>
<dbReference type="EMBL" id="UYIG01000129">
    <property type="protein sequence ID" value="VDG29011.1"/>
    <property type="molecule type" value="Genomic_DNA"/>
</dbReference>
<name>A0A660E4F6_9LACO</name>
<keyword evidence="4" id="KW-1185">Reference proteome</keyword>
<feature type="compositionally biased region" description="Acidic residues" evidence="1">
    <location>
        <begin position="213"/>
        <end position="226"/>
    </location>
</feature>
<accession>A0A660E4F6</accession>
<feature type="transmembrane region" description="Helical" evidence="2">
    <location>
        <begin position="153"/>
        <end position="174"/>
    </location>
</feature>